<keyword evidence="1 5" id="KW-0436">Ligase</keyword>
<dbReference type="SUPFAM" id="SSF56317">
    <property type="entry name" value="Carbon-nitrogen hydrolase"/>
    <property type="match status" value="1"/>
</dbReference>
<keyword evidence="3" id="KW-0812">Transmembrane</keyword>
<feature type="domain" description="CN hydrolase" evidence="4">
    <location>
        <begin position="1"/>
        <end position="189"/>
    </location>
</feature>
<dbReference type="STRING" id="429701.A0A2G9I876"/>
<dbReference type="Proteomes" id="UP000231279">
    <property type="component" value="Unassembled WGS sequence"/>
</dbReference>
<dbReference type="OrthoDB" id="2020662at2759"/>
<name>A0A2G9I876_9LAMI</name>
<sequence length="225" mass="25127">MPVIRGSERYNCQVFCLNRKIIMMRPKMWLANGGGCSELRWFTAWKQKEPSLDEFLLPTDISEAISQTTVPFGYGYIQFLDTAVAAEICMELFAPVPIHLELALNGVEVFMNASGSNHQVGKMEGRLRTITSATRGRGGVYMYSNHIGCDGGRVYYDGCSCIVVNGDVVAQGLQFSLKDVDLVTAQVDLDKVCSKFHPVRSFILINVLFLVLFYEHILNLVNLSL</sequence>
<evidence type="ECO:0000256" key="1">
    <source>
        <dbReference type="ARBA" id="ARBA00022598"/>
    </source>
</evidence>
<keyword evidence="3" id="KW-0472">Membrane</keyword>
<dbReference type="PANTHER" id="PTHR23090:SF9">
    <property type="entry name" value="GLUTAMINE-DEPENDENT NAD(+) SYNTHETASE"/>
    <property type="match status" value="1"/>
</dbReference>
<protein>
    <recommendedName>
        <fullName evidence="2">NAD(+) synthase [glutamine-hydrolyzing]</fullName>
    </recommendedName>
</protein>
<dbReference type="GO" id="GO:0009435">
    <property type="term" value="P:NAD+ biosynthetic process"/>
    <property type="evidence" value="ECO:0007669"/>
    <property type="project" value="InterPro"/>
</dbReference>
<reference evidence="6" key="1">
    <citation type="journal article" date="2018" name="Gigascience">
        <title>Genome assembly of the Pink Ipe (Handroanthus impetiginosus, Bignoniaceae), a highly valued, ecologically keystone Neotropical timber forest tree.</title>
        <authorList>
            <person name="Silva-Junior O.B."/>
            <person name="Grattapaglia D."/>
            <person name="Novaes E."/>
            <person name="Collevatti R.G."/>
        </authorList>
    </citation>
    <scope>NUCLEOTIDE SEQUENCE [LARGE SCALE GENOMIC DNA]</scope>
    <source>
        <strain evidence="6">cv. UFG-1</strain>
    </source>
</reference>
<evidence type="ECO:0000313" key="6">
    <source>
        <dbReference type="Proteomes" id="UP000231279"/>
    </source>
</evidence>
<evidence type="ECO:0000256" key="2">
    <source>
        <dbReference type="ARBA" id="ARBA00030681"/>
    </source>
</evidence>
<dbReference type="Gene3D" id="3.60.110.10">
    <property type="entry name" value="Carbon-nitrogen hydrolase"/>
    <property type="match status" value="1"/>
</dbReference>
<dbReference type="PROSITE" id="PS50263">
    <property type="entry name" value="CN_HYDROLASE"/>
    <property type="match status" value="1"/>
</dbReference>
<keyword evidence="3" id="KW-1133">Transmembrane helix</keyword>
<dbReference type="GO" id="GO:0003952">
    <property type="term" value="F:NAD+ synthase (glutamine-hydrolyzing) activity"/>
    <property type="evidence" value="ECO:0007669"/>
    <property type="project" value="InterPro"/>
</dbReference>
<feature type="transmembrane region" description="Helical" evidence="3">
    <location>
        <begin position="201"/>
        <end position="221"/>
    </location>
</feature>
<evidence type="ECO:0000259" key="4">
    <source>
        <dbReference type="PROSITE" id="PS50263"/>
    </source>
</evidence>
<accession>A0A2G9I876</accession>
<dbReference type="PANTHER" id="PTHR23090">
    <property type="entry name" value="NH 3 /GLUTAMINE-DEPENDENT NAD + SYNTHETASE"/>
    <property type="match status" value="1"/>
</dbReference>
<gene>
    <name evidence="5" type="ORF">CDL12_01421</name>
</gene>
<dbReference type="GO" id="GO:0005737">
    <property type="term" value="C:cytoplasm"/>
    <property type="evidence" value="ECO:0007669"/>
    <property type="project" value="InterPro"/>
</dbReference>
<dbReference type="InterPro" id="IPR003010">
    <property type="entry name" value="C-N_Hydrolase"/>
</dbReference>
<comment type="caution">
    <text evidence="5">The sequence shown here is derived from an EMBL/GenBank/DDBJ whole genome shotgun (WGS) entry which is preliminary data.</text>
</comment>
<dbReference type="AlphaFoldDB" id="A0A2G9I876"/>
<dbReference type="InterPro" id="IPR036526">
    <property type="entry name" value="C-N_Hydrolase_sf"/>
</dbReference>
<proteinExistence type="predicted"/>
<dbReference type="GO" id="GO:0004359">
    <property type="term" value="F:glutaminase activity"/>
    <property type="evidence" value="ECO:0007669"/>
    <property type="project" value="InterPro"/>
</dbReference>
<keyword evidence="6" id="KW-1185">Reference proteome</keyword>
<evidence type="ECO:0000256" key="3">
    <source>
        <dbReference type="SAM" id="Phobius"/>
    </source>
</evidence>
<dbReference type="EMBL" id="NKXS01000175">
    <property type="protein sequence ID" value="PIN25840.1"/>
    <property type="molecule type" value="Genomic_DNA"/>
</dbReference>
<evidence type="ECO:0000313" key="5">
    <source>
        <dbReference type="EMBL" id="PIN25840.1"/>
    </source>
</evidence>
<dbReference type="InterPro" id="IPR003694">
    <property type="entry name" value="NAD_synthase"/>
</dbReference>
<organism evidence="5 6">
    <name type="scientific">Handroanthus impetiginosus</name>
    <dbReference type="NCBI Taxonomy" id="429701"/>
    <lineage>
        <taxon>Eukaryota</taxon>
        <taxon>Viridiplantae</taxon>
        <taxon>Streptophyta</taxon>
        <taxon>Embryophyta</taxon>
        <taxon>Tracheophyta</taxon>
        <taxon>Spermatophyta</taxon>
        <taxon>Magnoliopsida</taxon>
        <taxon>eudicotyledons</taxon>
        <taxon>Gunneridae</taxon>
        <taxon>Pentapetalae</taxon>
        <taxon>asterids</taxon>
        <taxon>lamiids</taxon>
        <taxon>Lamiales</taxon>
        <taxon>Bignoniaceae</taxon>
        <taxon>Crescentiina</taxon>
        <taxon>Tabebuia alliance</taxon>
        <taxon>Handroanthus</taxon>
    </lineage>
</organism>